<dbReference type="AlphaFoldDB" id="A0A8B9WJV6"/>
<proteinExistence type="inferred from homology"/>
<reference evidence="7" key="3">
    <citation type="submission" date="2025-09" db="UniProtKB">
        <authorList>
            <consortium name="Ensembl"/>
        </authorList>
    </citation>
    <scope>IDENTIFICATION</scope>
</reference>
<comment type="subcellular location">
    <subcellularLocation>
        <location evidence="1">Nucleus</location>
    </subcellularLocation>
</comment>
<keyword evidence="5" id="KW-0539">Nucleus</keyword>
<evidence type="ECO:0000313" key="7">
    <source>
        <dbReference type="Ensembl" id="ENSBGRP00000008723.1"/>
    </source>
</evidence>
<evidence type="ECO:0000256" key="3">
    <source>
        <dbReference type="ARBA" id="ARBA00022574"/>
    </source>
</evidence>
<dbReference type="InterPro" id="IPR036322">
    <property type="entry name" value="WD40_repeat_dom_sf"/>
</dbReference>
<dbReference type="SUPFAM" id="SSF50978">
    <property type="entry name" value="WD40 repeat-like"/>
    <property type="match status" value="1"/>
</dbReference>
<dbReference type="Gene3D" id="2.130.10.10">
    <property type="entry name" value="YVTN repeat-like/Quinoprotein amine dehydrogenase"/>
    <property type="match status" value="1"/>
</dbReference>
<dbReference type="PANTHER" id="PTHR19861">
    <property type="entry name" value="WD40 REPEAT PROTEIN SWD2"/>
    <property type="match status" value="1"/>
</dbReference>
<dbReference type="GO" id="GO:0048188">
    <property type="term" value="C:Set1C/COMPASS complex"/>
    <property type="evidence" value="ECO:0007669"/>
    <property type="project" value="TreeGrafter"/>
</dbReference>
<comment type="similarity">
    <text evidence="2">Belongs to the WD repeat SWD2 family.</text>
</comment>
<dbReference type="GO" id="GO:0003682">
    <property type="term" value="F:chromatin binding"/>
    <property type="evidence" value="ECO:0007669"/>
    <property type="project" value="TreeGrafter"/>
</dbReference>
<dbReference type="PROSITE" id="PS50082">
    <property type="entry name" value="WD_REPEATS_2"/>
    <property type="match status" value="1"/>
</dbReference>
<evidence type="ECO:0000256" key="5">
    <source>
        <dbReference type="ARBA" id="ARBA00023242"/>
    </source>
</evidence>
<dbReference type="Ensembl" id="ENSBGRT00000010042.1">
    <property type="protein sequence ID" value="ENSBGRP00000008723.1"/>
    <property type="gene ID" value="ENSBGRG00000005426.1"/>
</dbReference>
<reference evidence="7" key="1">
    <citation type="submission" date="2019-05" db="EMBL/GenBank/DDBJ databases">
        <authorList>
            <person name="Zhang S."/>
            <person name="Liu J."/>
        </authorList>
    </citation>
    <scope>NUCLEOTIDE SEQUENCE [LARGE SCALE GENOMIC DNA]</scope>
</reference>
<name>A0A8B9WJV6_BOSMU</name>
<evidence type="ECO:0000313" key="8">
    <source>
        <dbReference type="Proteomes" id="UP000694520"/>
    </source>
</evidence>
<evidence type="ECO:0000256" key="6">
    <source>
        <dbReference type="PROSITE-ProRule" id="PRU00221"/>
    </source>
</evidence>
<accession>A0A8B9WJV6</accession>
<dbReference type="InterPro" id="IPR001680">
    <property type="entry name" value="WD40_rpt"/>
</dbReference>
<feature type="repeat" description="WD" evidence="6">
    <location>
        <begin position="18"/>
        <end position="51"/>
    </location>
</feature>
<reference evidence="7" key="2">
    <citation type="submission" date="2025-08" db="UniProtKB">
        <authorList>
            <consortium name="Ensembl"/>
        </authorList>
    </citation>
    <scope>IDENTIFICATION</scope>
</reference>
<evidence type="ECO:0000256" key="4">
    <source>
        <dbReference type="ARBA" id="ARBA00022737"/>
    </source>
</evidence>
<dbReference type="Proteomes" id="UP000694520">
    <property type="component" value="Chromosome 16"/>
</dbReference>
<dbReference type="InterPro" id="IPR015943">
    <property type="entry name" value="WD40/YVTN_repeat-like_dom_sf"/>
</dbReference>
<evidence type="ECO:0000256" key="2">
    <source>
        <dbReference type="ARBA" id="ARBA00005616"/>
    </source>
</evidence>
<dbReference type="InterPro" id="IPR037867">
    <property type="entry name" value="Swd2/WDR82"/>
</dbReference>
<keyword evidence="8" id="KW-1185">Reference proteome</keyword>
<dbReference type="GO" id="GO:0016070">
    <property type="term" value="P:RNA metabolic process"/>
    <property type="evidence" value="ECO:0007669"/>
    <property type="project" value="UniProtKB-ARBA"/>
</dbReference>
<protein>
    <submittedName>
        <fullName evidence="7">Uncharacterized protein</fullName>
    </submittedName>
</protein>
<keyword evidence="3 6" id="KW-0853">WD repeat</keyword>
<keyword evidence="4" id="KW-0677">Repeat</keyword>
<dbReference type="Pfam" id="PF00400">
    <property type="entry name" value="WD40"/>
    <property type="match status" value="1"/>
</dbReference>
<evidence type="ECO:0000256" key="1">
    <source>
        <dbReference type="ARBA" id="ARBA00004123"/>
    </source>
</evidence>
<dbReference type="PROSITE" id="PS50294">
    <property type="entry name" value="WD_REPEATS_REGION"/>
    <property type="match status" value="1"/>
</dbReference>
<dbReference type="SMART" id="SM00320">
    <property type="entry name" value="WD40"/>
    <property type="match status" value="1"/>
</dbReference>
<sequence>MKLTNRVLRSFRIAKVYFPGHSKRVVALSMSPVDDTFISGSLDKTIRLWDLCSPNCQEGLILGHLQHLRCSMIGFVSGQGLSSAVMASSSSSPPRQLHLSD</sequence>
<dbReference type="PANTHER" id="PTHR19861:SF0">
    <property type="entry name" value="WD REPEAT-CONTAINING PROTEIN 82"/>
    <property type="match status" value="1"/>
</dbReference>
<organism evidence="7 8">
    <name type="scientific">Bos mutus grunniens</name>
    <name type="common">Wild yak</name>
    <name type="synonym">Bos grunniens</name>
    <dbReference type="NCBI Taxonomy" id="30521"/>
    <lineage>
        <taxon>Eukaryota</taxon>
        <taxon>Metazoa</taxon>
        <taxon>Chordata</taxon>
        <taxon>Craniata</taxon>
        <taxon>Vertebrata</taxon>
        <taxon>Euteleostomi</taxon>
        <taxon>Mammalia</taxon>
        <taxon>Eutheria</taxon>
        <taxon>Laurasiatheria</taxon>
        <taxon>Artiodactyla</taxon>
        <taxon>Ruminantia</taxon>
        <taxon>Pecora</taxon>
        <taxon>Bovidae</taxon>
        <taxon>Bovinae</taxon>
        <taxon>Bos</taxon>
    </lineage>
</organism>